<name>A0A3S9VYD1_9BACT</name>
<organism evidence="1 2">
    <name type="scientific">Butyricimonas faecalis</name>
    <dbReference type="NCBI Taxonomy" id="2093856"/>
    <lineage>
        <taxon>Bacteria</taxon>
        <taxon>Pseudomonadati</taxon>
        <taxon>Bacteroidota</taxon>
        <taxon>Bacteroidia</taxon>
        <taxon>Bacteroidales</taxon>
        <taxon>Odoribacteraceae</taxon>
        <taxon>Butyricimonas</taxon>
    </lineage>
</organism>
<sequence>MIYKVQFQIHRRGYRKLRLEGLYVPETGVEMSVPEMKRDVTEFIKRQLSSRNKEFENFQVELTVFKKLKTDFMYHPKSSEELTVIKEESDGTDE</sequence>
<evidence type="ECO:0000313" key="1">
    <source>
        <dbReference type="EMBL" id="AZS31540.1"/>
    </source>
</evidence>
<gene>
    <name evidence="1" type="ORF">D8S85_19630</name>
</gene>
<evidence type="ECO:0000313" key="2">
    <source>
        <dbReference type="Proteomes" id="UP000270673"/>
    </source>
</evidence>
<keyword evidence="2" id="KW-1185">Reference proteome</keyword>
<protein>
    <submittedName>
        <fullName evidence="1">Uncharacterized protein</fullName>
    </submittedName>
</protein>
<dbReference type="Proteomes" id="UP000270673">
    <property type="component" value="Chromosome"/>
</dbReference>
<dbReference type="OrthoDB" id="1095669at2"/>
<dbReference type="EMBL" id="CP032819">
    <property type="protein sequence ID" value="AZS31540.1"/>
    <property type="molecule type" value="Genomic_DNA"/>
</dbReference>
<accession>A0A3S9VYD1</accession>
<reference evidence="1 2" key="1">
    <citation type="submission" date="2018-10" db="EMBL/GenBank/DDBJ databases">
        <title>Butyricimonas faecalis sp. nov., isolated from human faeces and emended description of the genus Butyricimonas.</title>
        <authorList>
            <person name="Le Roy T."/>
            <person name="Van der Smissen P."/>
            <person name="Paquot A."/>
            <person name="Delzenne N."/>
            <person name="Muccioli G."/>
            <person name="Collet J.-F."/>
            <person name="Cani P.D."/>
        </authorList>
    </citation>
    <scope>NUCLEOTIDE SEQUENCE [LARGE SCALE GENOMIC DNA]</scope>
    <source>
        <strain evidence="1 2">H184</strain>
    </source>
</reference>
<proteinExistence type="predicted"/>
<dbReference type="KEGG" id="buy:D8S85_19630"/>
<dbReference type="RefSeq" id="WP_106482215.1">
    <property type="nucleotide sequence ID" value="NZ_CP032819.1"/>
</dbReference>
<dbReference type="AlphaFoldDB" id="A0A3S9VYD1"/>